<dbReference type="InterPro" id="IPR000834">
    <property type="entry name" value="Peptidase_M14"/>
</dbReference>
<organism evidence="14 15">
    <name type="scientific">Petrolisthes cinctipes</name>
    <name type="common">Flat porcelain crab</name>
    <dbReference type="NCBI Taxonomy" id="88211"/>
    <lineage>
        <taxon>Eukaryota</taxon>
        <taxon>Metazoa</taxon>
        <taxon>Ecdysozoa</taxon>
        <taxon>Arthropoda</taxon>
        <taxon>Crustacea</taxon>
        <taxon>Multicrustacea</taxon>
        <taxon>Malacostraca</taxon>
        <taxon>Eumalacostraca</taxon>
        <taxon>Eucarida</taxon>
        <taxon>Decapoda</taxon>
        <taxon>Pleocyemata</taxon>
        <taxon>Anomura</taxon>
        <taxon>Galatheoidea</taxon>
        <taxon>Porcellanidae</taxon>
        <taxon>Petrolisthes</taxon>
    </lineage>
</organism>
<dbReference type="InterPro" id="IPR036990">
    <property type="entry name" value="M14A-like_propep"/>
</dbReference>
<evidence type="ECO:0000256" key="6">
    <source>
        <dbReference type="ARBA" id="ARBA00022729"/>
    </source>
</evidence>
<reference evidence="14" key="1">
    <citation type="submission" date="2023-10" db="EMBL/GenBank/DDBJ databases">
        <title>Genome assemblies of two species of porcelain crab, Petrolisthes cinctipes and Petrolisthes manimaculis (Anomura: Porcellanidae).</title>
        <authorList>
            <person name="Angst P."/>
        </authorList>
    </citation>
    <scope>NUCLEOTIDE SEQUENCE</scope>
    <source>
        <strain evidence="14">PB745_01</strain>
        <tissue evidence="14">Gill</tissue>
    </source>
</reference>
<dbReference type="PANTHER" id="PTHR11705:SF140">
    <property type="entry name" value="FI02848P-RELATED"/>
    <property type="match status" value="1"/>
</dbReference>
<dbReference type="EMBL" id="JAWQEG010001047">
    <property type="protein sequence ID" value="KAK3882939.1"/>
    <property type="molecule type" value="Genomic_DNA"/>
</dbReference>
<evidence type="ECO:0000256" key="3">
    <source>
        <dbReference type="ARBA" id="ARBA00022645"/>
    </source>
</evidence>
<evidence type="ECO:0000256" key="7">
    <source>
        <dbReference type="ARBA" id="ARBA00022801"/>
    </source>
</evidence>
<dbReference type="GO" id="GO:0006508">
    <property type="term" value="P:proteolysis"/>
    <property type="evidence" value="ECO:0007669"/>
    <property type="project" value="UniProtKB-KW"/>
</dbReference>
<dbReference type="InterPro" id="IPR003146">
    <property type="entry name" value="M14A_act_pep"/>
</dbReference>
<dbReference type="SUPFAM" id="SSF53187">
    <property type="entry name" value="Zn-dependent exopeptidases"/>
    <property type="match status" value="1"/>
</dbReference>
<gene>
    <name evidence="14" type="ORF">Pcinc_012730</name>
</gene>
<keyword evidence="9" id="KW-0482">Metalloprotease</keyword>
<dbReference type="Pfam" id="PF00246">
    <property type="entry name" value="Peptidase_M14"/>
    <property type="match status" value="1"/>
</dbReference>
<evidence type="ECO:0000256" key="2">
    <source>
        <dbReference type="ARBA" id="ARBA00005988"/>
    </source>
</evidence>
<dbReference type="CDD" id="cd03860">
    <property type="entry name" value="M14_CP_A-B_like"/>
    <property type="match status" value="1"/>
</dbReference>
<dbReference type="FunFam" id="3.40.630.10:FF:000001">
    <property type="entry name" value="Carboxypeptidase B"/>
    <property type="match status" value="1"/>
</dbReference>
<proteinExistence type="inferred from homology"/>
<dbReference type="GO" id="GO:0004181">
    <property type="term" value="F:metallocarboxypeptidase activity"/>
    <property type="evidence" value="ECO:0007669"/>
    <property type="project" value="InterPro"/>
</dbReference>
<feature type="active site" description="Proton donor/acceptor" evidence="11">
    <location>
        <position position="382"/>
    </location>
</feature>
<dbReference type="Gene3D" id="3.30.70.340">
    <property type="entry name" value="Metallocarboxypeptidase-like"/>
    <property type="match status" value="1"/>
</dbReference>
<dbReference type="GO" id="GO:0008270">
    <property type="term" value="F:zinc ion binding"/>
    <property type="evidence" value="ECO:0007669"/>
    <property type="project" value="InterPro"/>
</dbReference>
<accession>A0AAE1KSA9</accession>
<evidence type="ECO:0000256" key="4">
    <source>
        <dbReference type="ARBA" id="ARBA00022670"/>
    </source>
</evidence>
<dbReference type="Proteomes" id="UP001286313">
    <property type="component" value="Unassembled WGS sequence"/>
</dbReference>
<keyword evidence="3" id="KW-0121">Carboxypeptidase</keyword>
<dbReference type="PROSITE" id="PS52035">
    <property type="entry name" value="PEPTIDASE_M14"/>
    <property type="match status" value="1"/>
</dbReference>
<evidence type="ECO:0000256" key="10">
    <source>
        <dbReference type="ARBA" id="ARBA00023157"/>
    </source>
</evidence>
<evidence type="ECO:0000259" key="13">
    <source>
        <dbReference type="PROSITE" id="PS52035"/>
    </source>
</evidence>
<dbReference type="SMART" id="SM00631">
    <property type="entry name" value="Zn_pept"/>
    <property type="match status" value="1"/>
</dbReference>
<comment type="caution">
    <text evidence="14">The sequence shown here is derived from an EMBL/GenBank/DDBJ whole genome shotgun (WGS) entry which is preliminary data.</text>
</comment>
<evidence type="ECO:0000313" key="15">
    <source>
        <dbReference type="Proteomes" id="UP001286313"/>
    </source>
</evidence>
<feature type="domain" description="Peptidase M14" evidence="13">
    <location>
        <begin position="118"/>
        <end position="416"/>
    </location>
</feature>
<evidence type="ECO:0000313" key="14">
    <source>
        <dbReference type="EMBL" id="KAK3882939.1"/>
    </source>
</evidence>
<evidence type="ECO:0000256" key="11">
    <source>
        <dbReference type="PROSITE-ProRule" id="PRU01379"/>
    </source>
</evidence>
<dbReference type="PRINTS" id="PR00765">
    <property type="entry name" value="CRBOXYPTASEA"/>
</dbReference>
<protein>
    <recommendedName>
        <fullName evidence="13">Peptidase M14 domain-containing protein</fullName>
    </recommendedName>
</protein>
<dbReference type="PANTHER" id="PTHR11705">
    <property type="entry name" value="PROTEASE FAMILY M14 CARBOXYPEPTIDASE A,B"/>
    <property type="match status" value="1"/>
</dbReference>
<evidence type="ECO:0000256" key="8">
    <source>
        <dbReference type="ARBA" id="ARBA00022833"/>
    </source>
</evidence>
<keyword evidence="5" id="KW-0479">Metal-binding</keyword>
<name>A0AAE1KSA9_PETCI</name>
<keyword evidence="15" id="KW-1185">Reference proteome</keyword>
<dbReference type="SUPFAM" id="SSF54897">
    <property type="entry name" value="Protease propeptides/inhibitors"/>
    <property type="match status" value="1"/>
</dbReference>
<feature type="signal peptide" evidence="12">
    <location>
        <begin position="1"/>
        <end position="20"/>
    </location>
</feature>
<sequence>MGGAHTLSLLLVSGLAFSLATYPTQTYHGHQLWRVKGEVDALGAIEGVVGVDMWGHGRGWVDVQVPPAHTHTLASHLSRHALTHTVLMDDIQRVMELERHVLKALPTQRKDQKIVTNTYHPLEEIEAYLQELAASVSWVSVESIGKTFEGRDMWVATLVAPGGTSPKPSVWIDCGIHAREWITPATCVYGLDLLTENYGTDPDVTAFLDKYNVYVLPVHNPDGYYYTWSDDRLWRKNRMQHPGDTCHGVDLNRNFDDGHWGGAGTSDNSCGGTYCGPTGFSELETQAVRDYTNQLYSNNNLTAYFTIHSYGQMWMYAYGWGAEDTPHEQELFRVSETGVTALRSVHDTVYTYGSIYETIYPASGTSIDWSYSRGVVHTYTLELRDEGQNGFLLPADQIIATAEETWTGLMAAIMDI</sequence>
<keyword evidence="8" id="KW-0862">Zinc</keyword>
<evidence type="ECO:0000256" key="5">
    <source>
        <dbReference type="ARBA" id="ARBA00022723"/>
    </source>
</evidence>
<keyword evidence="4" id="KW-0645">Protease</keyword>
<keyword evidence="10" id="KW-1015">Disulfide bond</keyword>
<evidence type="ECO:0000256" key="1">
    <source>
        <dbReference type="ARBA" id="ARBA00001947"/>
    </source>
</evidence>
<keyword evidence="6 12" id="KW-0732">Signal</keyword>
<dbReference type="AlphaFoldDB" id="A0AAE1KSA9"/>
<comment type="similarity">
    <text evidence="2 11">Belongs to the peptidase M14 family.</text>
</comment>
<keyword evidence="7" id="KW-0378">Hydrolase</keyword>
<evidence type="ECO:0000256" key="9">
    <source>
        <dbReference type="ARBA" id="ARBA00023049"/>
    </source>
</evidence>
<dbReference type="Pfam" id="PF02244">
    <property type="entry name" value="Propep_M14"/>
    <property type="match status" value="1"/>
</dbReference>
<feature type="chain" id="PRO_5042216496" description="Peptidase M14 domain-containing protein" evidence="12">
    <location>
        <begin position="21"/>
        <end position="416"/>
    </location>
</feature>
<evidence type="ECO:0000256" key="12">
    <source>
        <dbReference type="SAM" id="SignalP"/>
    </source>
</evidence>
<comment type="cofactor">
    <cofactor evidence="1">
        <name>Zn(2+)</name>
        <dbReference type="ChEBI" id="CHEBI:29105"/>
    </cofactor>
</comment>
<dbReference type="Gene3D" id="3.40.630.10">
    <property type="entry name" value="Zn peptidases"/>
    <property type="match status" value="1"/>
</dbReference>
<dbReference type="GO" id="GO:0005615">
    <property type="term" value="C:extracellular space"/>
    <property type="evidence" value="ECO:0007669"/>
    <property type="project" value="TreeGrafter"/>
</dbReference>